<dbReference type="EMBL" id="MU394348">
    <property type="protein sequence ID" value="KAI6083678.1"/>
    <property type="molecule type" value="Genomic_DNA"/>
</dbReference>
<accession>A0ACC0CTQ0</accession>
<name>A0ACC0CTQ0_9PEZI</name>
<gene>
    <name evidence="1" type="ORF">F4821DRAFT_184504</name>
</gene>
<reference evidence="1 2" key="1">
    <citation type="journal article" date="2022" name="New Phytol.">
        <title>Ecological generalism drives hyperdiversity of secondary metabolite gene clusters in xylarialean endophytes.</title>
        <authorList>
            <person name="Franco M.E.E."/>
            <person name="Wisecaver J.H."/>
            <person name="Arnold A.E."/>
            <person name="Ju Y.M."/>
            <person name="Slot J.C."/>
            <person name="Ahrendt S."/>
            <person name="Moore L.P."/>
            <person name="Eastman K.E."/>
            <person name="Scott K."/>
            <person name="Konkel Z."/>
            <person name="Mondo S.J."/>
            <person name="Kuo A."/>
            <person name="Hayes R.D."/>
            <person name="Haridas S."/>
            <person name="Andreopoulos B."/>
            <person name="Riley R."/>
            <person name="LaButti K."/>
            <person name="Pangilinan J."/>
            <person name="Lipzen A."/>
            <person name="Amirebrahimi M."/>
            <person name="Yan J."/>
            <person name="Adam C."/>
            <person name="Keymanesh K."/>
            <person name="Ng V."/>
            <person name="Louie K."/>
            <person name="Northen T."/>
            <person name="Drula E."/>
            <person name="Henrissat B."/>
            <person name="Hsieh H.M."/>
            <person name="Youens-Clark K."/>
            <person name="Lutzoni F."/>
            <person name="Miadlikowska J."/>
            <person name="Eastwood D.C."/>
            <person name="Hamelin R.C."/>
            <person name="Grigoriev I.V."/>
            <person name="U'Ren J.M."/>
        </authorList>
    </citation>
    <scope>NUCLEOTIDE SEQUENCE [LARGE SCALE GENOMIC DNA]</scope>
    <source>
        <strain evidence="1 2">ER1909</strain>
    </source>
</reference>
<proteinExistence type="predicted"/>
<sequence length="624" mass="71523">MSSRSSITRSPSNSQNQMDKAETNNQPPSNGYTYKATWGFSFQYQDITASEFRLICLLPGKTSAINCELVTVCLENHPKYRAISYAWGDVDDTVDILVNDRLVTVTLSLRDVLEAIREEDEVALLWADALCINQKNKLEQSHQVQLMTSIYGEADSVIVWLGPETHDSGLAVDLLQQVSEVADQPEAMGHLITSRHWRNHFTALVNLFERDYWRRLWVVQEVLKARSAKVHCGTTSLPWETYTSASEAFKRHEGQLNRSFPAQLLVSQQHKSYMEVLSSLGPGSIHDLRSLEKSEAYSFLKVLNAYRTKHASDPRDKVFGVLGILPEEFRYEFRPNYSASLKEVYTNVVDFLLRTTGRLDVICEAIYFPLHISTANLPSWVPDWSHIPQMRALGLRFNFSASQDTSADFMFQEGSRRTKLKISIITLGSLHRRGIAVDALYGLDDLLMAFLHWRNILLQMREMYNRTYARLMNVAFCRTLCLGQKTEWEPEEWVKVCYHVFSSLIHDRLPYIRLDEELCRYVDLNVGLLPSERRRVVEENCGTRMMSRCFFVTYEGLIGMGTGYMDRDDIVCVPLGCSTPVLLRPEANGEYRYVGDAYVDLYMQGKAVDELNDGTRMLQECVLC</sequence>
<evidence type="ECO:0000313" key="1">
    <source>
        <dbReference type="EMBL" id="KAI6083678.1"/>
    </source>
</evidence>
<dbReference type="Proteomes" id="UP001497680">
    <property type="component" value="Unassembled WGS sequence"/>
</dbReference>
<evidence type="ECO:0000313" key="2">
    <source>
        <dbReference type="Proteomes" id="UP001497680"/>
    </source>
</evidence>
<protein>
    <submittedName>
        <fullName evidence="1">Heterokaryon incompatibility protein-domain-containing protein</fullName>
    </submittedName>
</protein>
<keyword evidence="2" id="KW-1185">Reference proteome</keyword>
<comment type="caution">
    <text evidence="1">The sequence shown here is derived from an EMBL/GenBank/DDBJ whole genome shotgun (WGS) entry which is preliminary data.</text>
</comment>
<organism evidence="1 2">
    <name type="scientific">Hypoxylon rubiginosum</name>
    <dbReference type="NCBI Taxonomy" id="110542"/>
    <lineage>
        <taxon>Eukaryota</taxon>
        <taxon>Fungi</taxon>
        <taxon>Dikarya</taxon>
        <taxon>Ascomycota</taxon>
        <taxon>Pezizomycotina</taxon>
        <taxon>Sordariomycetes</taxon>
        <taxon>Xylariomycetidae</taxon>
        <taxon>Xylariales</taxon>
        <taxon>Hypoxylaceae</taxon>
        <taxon>Hypoxylon</taxon>
    </lineage>
</organism>